<evidence type="ECO:0000256" key="2">
    <source>
        <dbReference type="ARBA" id="ARBA00022857"/>
    </source>
</evidence>
<dbReference type="PRINTS" id="PR00069">
    <property type="entry name" value="ALDKETRDTASE"/>
</dbReference>
<protein>
    <submittedName>
        <fullName evidence="5">2,5-diketo-D-gluconic acid reductase</fullName>
    </submittedName>
</protein>
<keyword evidence="3" id="KW-0560">Oxidoreductase</keyword>
<evidence type="ECO:0000313" key="6">
    <source>
        <dbReference type="Proteomes" id="UP000029507"/>
    </source>
</evidence>
<gene>
    <name evidence="5" type="ORF">PSTEL_04600</name>
</gene>
<keyword evidence="2" id="KW-0521">NADP</keyword>
<dbReference type="InterPro" id="IPR023210">
    <property type="entry name" value="NADP_OxRdtase_dom"/>
</dbReference>
<reference evidence="5 6" key="1">
    <citation type="submission" date="2014-08" db="EMBL/GenBank/DDBJ databases">
        <title>Comparative genomics of the Paenibacillus odorifer group.</title>
        <authorList>
            <person name="den Bakker H.C."/>
            <person name="Tsai Y.-C."/>
            <person name="Martin N."/>
            <person name="Korlach J."/>
            <person name="Wiedmann M."/>
        </authorList>
    </citation>
    <scope>NUCLEOTIDE SEQUENCE [LARGE SCALE GENOMIC DNA]</scope>
    <source>
        <strain evidence="5 6">DSM 14472</strain>
    </source>
</reference>
<organism evidence="5 6">
    <name type="scientific">Paenibacillus stellifer</name>
    <dbReference type="NCBI Taxonomy" id="169760"/>
    <lineage>
        <taxon>Bacteria</taxon>
        <taxon>Bacillati</taxon>
        <taxon>Bacillota</taxon>
        <taxon>Bacilli</taxon>
        <taxon>Bacillales</taxon>
        <taxon>Paenibacillaceae</taxon>
        <taxon>Paenibacillus</taxon>
    </lineage>
</organism>
<keyword evidence="6" id="KW-1185">Reference proteome</keyword>
<sequence length="209" mass="23718">MTCGDEAICIPHAYREALETIEESVYRAGLDYYDLYLIHWPNPRVGQYVEAWEAMIEARKRGLLRSIGVCNFLPEHTETLIRETGVKPSINQIELHPYFNQQDQRQWDAGQGITVESWSPLGRNTDLLGQEILSDIANAHNKGVSQVVLRWHVQLGAIPIPKASSAGHQRDNLNIFDFVLSADEMERINGLSRASGRINDQDPAVYEEF</sequence>
<evidence type="ECO:0000313" key="5">
    <source>
        <dbReference type="EMBL" id="AIQ62487.1"/>
    </source>
</evidence>
<evidence type="ECO:0000259" key="4">
    <source>
        <dbReference type="Pfam" id="PF00248"/>
    </source>
</evidence>
<comment type="similarity">
    <text evidence="1">Belongs to the aldo/keto reductase family.</text>
</comment>
<dbReference type="EMBL" id="CP009286">
    <property type="protein sequence ID" value="AIQ62487.1"/>
    <property type="molecule type" value="Genomic_DNA"/>
</dbReference>
<dbReference type="PANTHER" id="PTHR43827:SF3">
    <property type="entry name" value="NADP-DEPENDENT OXIDOREDUCTASE DOMAIN-CONTAINING PROTEIN"/>
    <property type="match status" value="1"/>
</dbReference>
<proteinExistence type="inferred from homology"/>
<evidence type="ECO:0000256" key="1">
    <source>
        <dbReference type="ARBA" id="ARBA00007905"/>
    </source>
</evidence>
<dbReference type="KEGG" id="pste:PSTEL_04600"/>
<dbReference type="Pfam" id="PF00248">
    <property type="entry name" value="Aldo_ket_red"/>
    <property type="match status" value="1"/>
</dbReference>
<evidence type="ECO:0000256" key="3">
    <source>
        <dbReference type="ARBA" id="ARBA00023002"/>
    </source>
</evidence>
<dbReference type="AlphaFoldDB" id="A0A089LNQ2"/>
<name>A0A089LNQ2_9BACL</name>
<dbReference type="Gene3D" id="3.20.20.100">
    <property type="entry name" value="NADP-dependent oxidoreductase domain"/>
    <property type="match status" value="1"/>
</dbReference>
<dbReference type="GO" id="GO:0016616">
    <property type="term" value="F:oxidoreductase activity, acting on the CH-OH group of donors, NAD or NADP as acceptor"/>
    <property type="evidence" value="ECO:0007669"/>
    <property type="project" value="UniProtKB-ARBA"/>
</dbReference>
<dbReference type="SUPFAM" id="SSF51430">
    <property type="entry name" value="NAD(P)-linked oxidoreductase"/>
    <property type="match status" value="1"/>
</dbReference>
<feature type="domain" description="NADP-dependent oxidoreductase" evidence="4">
    <location>
        <begin position="11"/>
        <end position="191"/>
    </location>
</feature>
<dbReference type="PANTHER" id="PTHR43827">
    <property type="entry name" value="2,5-DIKETO-D-GLUCONIC ACID REDUCTASE"/>
    <property type="match status" value="1"/>
</dbReference>
<dbReference type="InterPro" id="IPR036812">
    <property type="entry name" value="NAD(P)_OxRdtase_dom_sf"/>
</dbReference>
<dbReference type="InterPro" id="IPR020471">
    <property type="entry name" value="AKR"/>
</dbReference>
<accession>A0A089LNQ2</accession>
<dbReference type="HOGENOM" id="CLU_023205_12_0_9"/>
<dbReference type="Proteomes" id="UP000029507">
    <property type="component" value="Chromosome"/>
</dbReference>
<dbReference type="STRING" id="169760.PSTEL_04600"/>